<dbReference type="KEGG" id="haq:DU484_10805"/>
<reference evidence="2 5" key="2">
    <citation type="submission" date="2018-07" db="EMBL/GenBank/DDBJ databases">
        <title>Genome sequences of Haloplanus sp. CBA1113.</title>
        <authorList>
            <person name="Kim Y.B."/>
            <person name="Roh S.W."/>
        </authorList>
    </citation>
    <scope>NUCLEOTIDE SEQUENCE [LARGE SCALE GENOMIC DNA]</scope>
    <source>
        <strain evidence="2 5">CBA1113</strain>
    </source>
</reference>
<evidence type="ECO:0000256" key="1">
    <source>
        <dbReference type="SAM" id="Phobius"/>
    </source>
</evidence>
<dbReference type="GeneID" id="37287473"/>
<feature type="transmembrane region" description="Helical" evidence="1">
    <location>
        <begin position="65"/>
        <end position="88"/>
    </location>
</feature>
<dbReference type="Proteomes" id="UP000253273">
    <property type="component" value="Chromosome"/>
</dbReference>
<proteinExistence type="predicted"/>
<dbReference type="RefSeq" id="WP_114587241.1">
    <property type="nucleotide sequence ID" value="NZ_CP031148.1"/>
</dbReference>
<evidence type="ECO:0000313" key="3">
    <source>
        <dbReference type="EMBL" id="AXG11830.1"/>
    </source>
</evidence>
<keyword evidence="1" id="KW-1133">Transmembrane helix</keyword>
<dbReference type="AlphaFoldDB" id="A0A345EI08"/>
<keyword evidence="1" id="KW-0812">Transmembrane</keyword>
<evidence type="ECO:0000313" key="4">
    <source>
        <dbReference type="Proteomes" id="UP000252985"/>
    </source>
</evidence>
<feature type="transmembrane region" description="Helical" evidence="1">
    <location>
        <begin position="100"/>
        <end position="130"/>
    </location>
</feature>
<protein>
    <submittedName>
        <fullName evidence="3">Uncharacterized protein</fullName>
    </submittedName>
</protein>
<dbReference type="EMBL" id="CP031150">
    <property type="protein sequence ID" value="AXG08120.1"/>
    <property type="molecule type" value="Genomic_DNA"/>
</dbReference>
<keyword evidence="1" id="KW-0472">Membrane</keyword>
<dbReference type="Proteomes" id="UP000252985">
    <property type="component" value="Chromosome"/>
</dbReference>
<dbReference type="KEGG" id="haj:DU500_11060"/>
<evidence type="ECO:0000313" key="2">
    <source>
        <dbReference type="EMBL" id="AXG08120.1"/>
    </source>
</evidence>
<sequence length="178" mass="17875">MGRTTRLVLAGPVYAAVAVVAAAVALTGFVLSQNLPFTADALAGRVPAAALLELYPFVGISYDPVTGTVLLLVSFLVGVDIALVAYHVREHRLSAEGGGGSLLGVLLGTLGAGCAACGSAILAGVLSLFGAAGLVTLLPLDGLEFALLALAALVLSIHWLADGMRGGEIRGCPVDLQK</sequence>
<accession>A0A345EI08</accession>
<organism evidence="3 4">
    <name type="scientific">Haloplanus rubicundus</name>
    <dbReference type="NCBI Taxonomy" id="1547898"/>
    <lineage>
        <taxon>Archaea</taxon>
        <taxon>Methanobacteriati</taxon>
        <taxon>Methanobacteriota</taxon>
        <taxon>Stenosarchaea group</taxon>
        <taxon>Halobacteria</taxon>
        <taxon>Halobacteriales</taxon>
        <taxon>Haloferacaceae</taxon>
        <taxon>Haloplanus</taxon>
    </lineage>
</organism>
<keyword evidence="5" id="KW-1185">Reference proteome</keyword>
<dbReference type="EMBL" id="CP031148">
    <property type="protein sequence ID" value="AXG11830.1"/>
    <property type="molecule type" value="Genomic_DNA"/>
</dbReference>
<feature type="transmembrane region" description="Helical" evidence="1">
    <location>
        <begin position="7"/>
        <end position="31"/>
    </location>
</feature>
<name>A0A345EI08_9EURY</name>
<feature type="transmembrane region" description="Helical" evidence="1">
    <location>
        <begin position="142"/>
        <end position="161"/>
    </location>
</feature>
<dbReference type="OrthoDB" id="343119at2157"/>
<evidence type="ECO:0000313" key="5">
    <source>
        <dbReference type="Proteomes" id="UP000253273"/>
    </source>
</evidence>
<accession>A0A345E7E8</accession>
<gene>
    <name evidence="3" type="ORF">DU484_10805</name>
    <name evidence="2" type="ORF">DU500_11060</name>
</gene>
<reference evidence="3 4" key="1">
    <citation type="submission" date="2018-07" db="EMBL/GenBank/DDBJ databases">
        <title>Genome sequences of Haloplanus sp. CBA1112.</title>
        <authorList>
            <person name="Kim Y.B."/>
            <person name="Roh S.W."/>
        </authorList>
    </citation>
    <scope>NUCLEOTIDE SEQUENCE [LARGE SCALE GENOMIC DNA]</scope>
    <source>
        <strain evidence="3 4">CBA1112</strain>
    </source>
</reference>